<dbReference type="Proteomes" id="UP000663853">
    <property type="component" value="Unassembled WGS sequence"/>
</dbReference>
<dbReference type="PROSITE" id="PS50048">
    <property type="entry name" value="ZN2_CY6_FUNGAL_2"/>
    <property type="match status" value="1"/>
</dbReference>
<sequence>MLMVDQMPDYNQTYLPTNSNLNTWWPTTQNEEYSYHYQHQLHFGTPSQAQPPHVQAPQQWTGYEYDVTGVVGDNSIEQHRPGAVIVEEPEQAFSESPMTEAGYPGEESEPEPEEVEPPIARGKRTRQSGGEVGPDRTKKRRKSADGEREPTRRSSRACLGCRKFKVRCMPGPSRLPPGEGSPCARCAQNDHQCVFEESKRGKYPTKKFAQLKRLHAHLEETLRILQDVTDQQAENRARSQQRSLSEPLPIPGPSSLRFY</sequence>
<dbReference type="GO" id="GO:0008270">
    <property type="term" value="F:zinc ion binding"/>
    <property type="evidence" value="ECO:0007669"/>
    <property type="project" value="InterPro"/>
</dbReference>
<feature type="compositionally biased region" description="Polar residues" evidence="6">
    <location>
        <begin position="230"/>
        <end position="244"/>
    </location>
</feature>
<dbReference type="AlphaFoldDB" id="A0A8H3CZ00"/>
<evidence type="ECO:0000259" key="7">
    <source>
        <dbReference type="PROSITE" id="PS50048"/>
    </source>
</evidence>
<keyword evidence="4" id="KW-0804">Transcription</keyword>
<gene>
    <name evidence="8" type="ORF">RDB_LOCUS115844</name>
</gene>
<dbReference type="GO" id="GO:0005634">
    <property type="term" value="C:nucleus"/>
    <property type="evidence" value="ECO:0007669"/>
    <property type="project" value="UniProtKB-SubCell"/>
</dbReference>
<dbReference type="EMBL" id="CAJMXA010003565">
    <property type="protein sequence ID" value="CAE6503407.1"/>
    <property type="molecule type" value="Genomic_DNA"/>
</dbReference>
<evidence type="ECO:0000313" key="8">
    <source>
        <dbReference type="EMBL" id="CAE6503407.1"/>
    </source>
</evidence>
<organism evidence="8 9">
    <name type="scientific">Rhizoctonia solani</name>
    <dbReference type="NCBI Taxonomy" id="456999"/>
    <lineage>
        <taxon>Eukaryota</taxon>
        <taxon>Fungi</taxon>
        <taxon>Dikarya</taxon>
        <taxon>Basidiomycota</taxon>
        <taxon>Agaricomycotina</taxon>
        <taxon>Agaricomycetes</taxon>
        <taxon>Cantharellales</taxon>
        <taxon>Ceratobasidiaceae</taxon>
        <taxon>Rhizoctonia</taxon>
    </lineage>
</organism>
<accession>A0A8H3CZ00</accession>
<evidence type="ECO:0000256" key="4">
    <source>
        <dbReference type="ARBA" id="ARBA00023163"/>
    </source>
</evidence>
<evidence type="ECO:0000256" key="6">
    <source>
        <dbReference type="SAM" id="MobiDB-lite"/>
    </source>
</evidence>
<dbReference type="InterPro" id="IPR036864">
    <property type="entry name" value="Zn2-C6_fun-type_DNA-bd_sf"/>
</dbReference>
<protein>
    <recommendedName>
        <fullName evidence="7">Zn(2)-C6 fungal-type domain-containing protein</fullName>
    </recommendedName>
</protein>
<dbReference type="PANTHER" id="PTHR31845:SF19">
    <property type="entry name" value="TRANSCRIPTION FACTOR DOMAIN-CONTAINING PROTEIN"/>
    <property type="match status" value="1"/>
</dbReference>
<keyword evidence="5" id="KW-0539">Nucleus</keyword>
<keyword evidence="3" id="KW-0238">DNA-binding</keyword>
<proteinExistence type="predicted"/>
<feature type="region of interest" description="Disordered" evidence="6">
    <location>
        <begin position="87"/>
        <end position="155"/>
    </location>
</feature>
<evidence type="ECO:0000256" key="2">
    <source>
        <dbReference type="ARBA" id="ARBA00023015"/>
    </source>
</evidence>
<dbReference type="GO" id="GO:0000981">
    <property type="term" value="F:DNA-binding transcription factor activity, RNA polymerase II-specific"/>
    <property type="evidence" value="ECO:0007669"/>
    <property type="project" value="InterPro"/>
</dbReference>
<dbReference type="SUPFAM" id="SSF57701">
    <property type="entry name" value="Zn2/Cys6 DNA-binding domain"/>
    <property type="match status" value="1"/>
</dbReference>
<dbReference type="InterPro" id="IPR001138">
    <property type="entry name" value="Zn2Cys6_DnaBD"/>
</dbReference>
<name>A0A8H3CZ00_9AGAM</name>
<feature type="region of interest" description="Disordered" evidence="6">
    <location>
        <begin position="230"/>
        <end position="259"/>
    </location>
</feature>
<dbReference type="PANTHER" id="PTHR31845">
    <property type="entry name" value="FINGER DOMAIN PROTEIN, PUTATIVE-RELATED"/>
    <property type="match status" value="1"/>
</dbReference>
<dbReference type="InterPro" id="IPR051089">
    <property type="entry name" value="prtT"/>
</dbReference>
<evidence type="ECO:0000256" key="3">
    <source>
        <dbReference type="ARBA" id="ARBA00023125"/>
    </source>
</evidence>
<dbReference type="SMART" id="SM00066">
    <property type="entry name" value="GAL4"/>
    <property type="match status" value="1"/>
</dbReference>
<dbReference type="GO" id="GO:0000976">
    <property type="term" value="F:transcription cis-regulatory region binding"/>
    <property type="evidence" value="ECO:0007669"/>
    <property type="project" value="TreeGrafter"/>
</dbReference>
<reference evidence="8" key="1">
    <citation type="submission" date="2021-01" db="EMBL/GenBank/DDBJ databases">
        <authorList>
            <person name="Kaushik A."/>
        </authorList>
    </citation>
    <scope>NUCLEOTIDE SEQUENCE</scope>
    <source>
        <strain evidence="8">AG6-10EEA</strain>
    </source>
</reference>
<dbReference type="Gene3D" id="4.10.240.10">
    <property type="entry name" value="Zn(2)-C6 fungal-type DNA-binding domain"/>
    <property type="match status" value="1"/>
</dbReference>
<feature type="compositionally biased region" description="Acidic residues" evidence="6">
    <location>
        <begin position="106"/>
        <end position="116"/>
    </location>
</feature>
<comment type="caution">
    <text evidence="8">The sequence shown here is derived from an EMBL/GenBank/DDBJ whole genome shotgun (WGS) entry which is preliminary data.</text>
</comment>
<evidence type="ECO:0000256" key="5">
    <source>
        <dbReference type="ARBA" id="ARBA00023242"/>
    </source>
</evidence>
<feature type="compositionally biased region" description="Basic and acidic residues" evidence="6">
    <location>
        <begin position="143"/>
        <end position="152"/>
    </location>
</feature>
<keyword evidence="2" id="KW-0805">Transcription regulation</keyword>
<evidence type="ECO:0000256" key="1">
    <source>
        <dbReference type="ARBA" id="ARBA00004123"/>
    </source>
</evidence>
<feature type="domain" description="Zn(2)-C6 fungal-type" evidence="7">
    <location>
        <begin position="157"/>
        <end position="195"/>
    </location>
</feature>
<comment type="subcellular location">
    <subcellularLocation>
        <location evidence="1">Nucleus</location>
    </subcellularLocation>
</comment>
<dbReference type="CDD" id="cd00067">
    <property type="entry name" value="GAL4"/>
    <property type="match status" value="1"/>
</dbReference>
<evidence type="ECO:0000313" key="9">
    <source>
        <dbReference type="Proteomes" id="UP000663853"/>
    </source>
</evidence>